<dbReference type="PROSITE" id="PS00371">
    <property type="entry name" value="PTS_EIIA_TYPE_1_HIS"/>
    <property type="match status" value="1"/>
</dbReference>
<reference evidence="8 9" key="1">
    <citation type="submission" date="2021-03" db="EMBL/GenBank/DDBJ databases">
        <authorList>
            <person name="Gilmore M.S."/>
            <person name="Schwartzman J."/>
            <person name="Van Tyne D."/>
            <person name="Martin M."/>
            <person name="Earl A.M."/>
            <person name="Manson A.L."/>
            <person name="Straub T."/>
            <person name="Salamzade R."/>
            <person name="Saavedra J."/>
            <person name="Lebreton F."/>
            <person name="Prichula J."/>
            <person name="Schaufler K."/>
            <person name="Gaca A."/>
            <person name="Sgardioli B."/>
            <person name="Wagenaar J."/>
            <person name="Strong T."/>
        </authorList>
    </citation>
    <scope>NUCLEOTIDE SEQUENCE [LARGE SCALE GENOMIC DNA]</scope>
    <source>
        <strain evidence="8 9">665A</strain>
    </source>
</reference>
<dbReference type="Proteomes" id="UP000664357">
    <property type="component" value="Unassembled WGS sequence"/>
</dbReference>
<evidence type="ECO:0000256" key="2">
    <source>
        <dbReference type="ARBA" id="ARBA00022448"/>
    </source>
</evidence>
<keyword evidence="4" id="KW-0808">Transferase</keyword>
<feature type="domain" description="PTS EIIA type-1" evidence="7">
    <location>
        <begin position="28"/>
        <end position="132"/>
    </location>
</feature>
<protein>
    <submittedName>
        <fullName evidence="8">PTS system, sugar-specific IIA component</fullName>
    </submittedName>
</protein>
<evidence type="ECO:0000256" key="3">
    <source>
        <dbReference type="ARBA" id="ARBA00022597"/>
    </source>
</evidence>
<evidence type="ECO:0000259" key="7">
    <source>
        <dbReference type="PROSITE" id="PS51093"/>
    </source>
</evidence>
<reference evidence="8 9" key="2">
    <citation type="submission" date="2024-02" db="EMBL/GenBank/DDBJ databases">
        <title>The Genome Sequence of Enterococcus sp. DIV0159.</title>
        <authorList>
            <person name="Earl A."/>
            <person name="Manson A."/>
            <person name="Gilmore M."/>
            <person name="Sanders J."/>
            <person name="Shea T."/>
            <person name="Howe W."/>
            <person name="Livny J."/>
            <person name="Cuomo C."/>
            <person name="Neafsey D."/>
            <person name="Birren B."/>
        </authorList>
    </citation>
    <scope>NUCLEOTIDE SEQUENCE [LARGE SCALE GENOMIC DNA]</scope>
    <source>
        <strain evidence="8 9">665A</strain>
    </source>
</reference>
<dbReference type="SUPFAM" id="SSF51261">
    <property type="entry name" value="Duplicated hybrid motif"/>
    <property type="match status" value="1"/>
</dbReference>
<keyword evidence="6" id="KW-0418">Kinase</keyword>
<dbReference type="PANTHER" id="PTHR45008:SF1">
    <property type="entry name" value="PTS SYSTEM GLUCOSE-SPECIFIC EIIA COMPONENT"/>
    <property type="match status" value="1"/>
</dbReference>
<gene>
    <name evidence="8" type="ORF">JZO67_001727</name>
</gene>
<keyword evidence="2" id="KW-0813">Transport</keyword>
<organism evidence="8 9">
    <name type="scientific">Candidatus Enterococcus ferrettii</name>
    <dbReference type="NCBI Taxonomy" id="2815324"/>
    <lineage>
        <taxon>Bacteria</taxon>
        <taxon>Bacillati</taxon>
        <taxon>Bacillota</taxon>
        <taxon>Bacilli</taxon>
        <taxon>Lactobacillales</taxon>
        <taxon>Enterococcaceae</taxon>
        <taxon>Enterococcus</taxon>
    </lineage>
</organism>
<evidence type="ECO:0000256" key="1">
    <source>
        <dbReference type="ARBA" id="ARBA00004496"/>
    </source>
</evidence>
<evidence type="ECO:0000313" key="8">
    <source>
        <dbReference type="EMBL" id="MEO1769776.1"/>
    </source>
</evidence>
<dbReference type="PANTHER" id="PTHR45008">
    <property type="entry name" value="PTS SYSTEM GLUCOSE-SPECIFIC EIIA COMPONENT"/>
    <property type="match status" value="1"/>
</dbReference>
<keyword evidence="5" id="KW-0598">Phosphotransferase system</keyword>
<evidence type="ECO:0000256" key="4">
    <source>
        <dbReference type="ARBA" id="ARBA00022679"/>
    </source>
</evidence>
<dbReference type="Pfam" id="PF00358">
    <property type="entry name" value="PTS_EIIA_1"/>
    <property type="match status" value="1"/>
</dbReference>
<evidence type="ECO:0000256" key="6">
    <source>
        <dbReference type="ARBA" id="ARBA00022777"/>
    </source>
</evidence>
<keyword evidence="3" id="KW-0762">Sugar transport</keyword>
<name>A0ABV0EMB9_9ENTE</name>
<dbReference type="InterPro" id="IPR001127">
    <property type="entry name" value="PTS_EIIA_1_perm"/>
</dbReference>
<dbReference type="PROSITE" id="PS51093">
    <property type="entry name" value="PTS_EIIA_TYPE_1"/>
    <property type="match status" value="1"/>
</dbReference>
<keyword evidence="9" id="KW-1185">Reference proteome</keyword>
<dbReference type="InterPro" id="IPR050890">
    <property type="entry name" value="PTS_EIIA_component"/>
</dbReference>
<accession>A0ABV0EMB9</accession>
<dbReference type="InterPro" id="IPR011055">
    <property type="entry name" value="Dup_hybrid_motif"/>
</dbReference>
<comment type="subcellular location">
    <subcellularLocation>
        <location evidence="1">Cytoplasm</location>
    </subcellularLocation>
</comment>
<evidence type="ECO:0000313" key="9">
    <source>
        <dbReference type="Proteomes" id="UP000664357"/>
    </source>
</evidence>
<comment type="caution">
    <text evidence="8">The sequence shown here is derived from an EMBL/GenBank/DDBJ whole genome shotgun (WGS) entry which is preliminary data.</text>
</comment>
<evidence type="ECO:0000256" key="5">
    <source>
        <dbReference type="ARBA" id="ARBA00022683"/>
    </source>
</evidence>
<sequence length="155" mass="16688">MLGFLKKKKNELYAPADGELLNLEKVNDPVFSTGMMGPGYAVEPTAVEIYGPAESKVTSVFPTKHAIGLKTQAGVEILIHLGIDTVELEGQGFDILVKEGDSVDGTTKLAHMDIDFLKEKGKPATIMVLLPSQIDRQLSVVEKTVEHGEAVGEVI</sequence>
<dbReference type="Gene3D" id="2.70.70.10">
    <property type="entry name" value="Glucose Permease (Domain IIA)"/>
    <property type="match status" value="1"/>
</dbReference>
<dbReference type="RefSeq" id="WP_207702157.1">
    <property type="nucleotide sequence ID" value="NZ_JAFREL020000001.1"/>
</dbReference>
<dbReference type="EMBL" id="JAFREL020000001">
    <property type="protein sequence ID" value="MEO1769776.1"/>
    <property type="molecule type" value="Genomic_DNA"/>
</dbReference>
<dbReference type="NCBIfam" id="TIGR00830">
    <property type="entry name" value="PTBA"/>
    <property type="match status" value="1"/>
</dbReference>
<proteinExistence type="predicted"/>